<evidence type="ECO:0000256" key="2">
    <source>
        <dbReference type="ARBA" id="ARBA00011915"/>
    </source>
</evidence>
<evidence type="ECO:0000313" key="5">
    <source>
        <dbReference type="EMBL" id="GGG02591.1"/>
    </source>
</evidence>
<dbReference type="InterPro" id="IPR032259">
    <property type="entry name" value="HIBYL-CoA-H"/>
</dbReference>
<name>A0A917CYZ7_9GAMM</name>
<dbReference type="Gene3D" id="3.90.226.10">
    <property type="entry name" value="2-enoyl-CoA Hydratase, Chain A, domain 1"/>
    <property type="match status" value="1"/>
</dbReference>
<evidence type="ECO:0000256" key="1">
    <source>
        <dbReference type="ARBA" id="ARBA00001709"/>
    </source>
</evidence>
<keyword evidence="6" id="KW-1185">Reference proteome</keyword>
<sequence>MSVQYQDLQVSEIDTGFGKIGQIVLDKPKALNALSTAMIEGMQRALDQWRNDDAVKAVWIEGSGDKAFCAGGDVVSLYHSMKATPAGEIPEKATEFFAKEYRMDQTIHTYPKPVIVWGDGIVMGGGIGVMAGASHRIVTERSMLAMPEVTIGLYPDVGASWFLNRMPGACGEFLGMTGARMNAADALFVKLADFAVTSGDYEQLRQVISETDGSHEAITEAIQRHHSDTGQQDSTLYSHLDRINDLMAPTDMSQLVAGFEQLSEEDGWLFKATKSLLRGCPMTLYLVREQIKRAKYMSLSEVFAMELIMSTQCVLHPDLAEGIRALLIEKDNKPQWSVGSVAEITPAMVDEFFQQTQH</sequence>
<reference evidence="5" key="1">
    <citation type="journal article" date="2014" name="Int. J. Syst. Evol. Microbiol.">
        <title>Complete genome sequence of Corynebacterium casei LMG S-19264T (=DSM 44701T), isolated from a smear-ripened cheese.</title>
        <authorList>
            <consortium name="US DOE Joint Genome Institute (JGI-PGF)"/>
            <person name="Walter F."/>
            <person name="Albersmeier A."/>
            <person name="Kalinowski J."/>
            <person name="Ruckert C."/>
        </authorList>
    </citation>
    <scope>NUCLEOTIDE SEQUENCE</scope>
    <source>
        <strain evidence="5">CGMCC 1.12181</strain>
    </source>
</reference>
<dbReference type="RefSeq" id="WP_188366074.1">
    <property type="nucleotide sequence ID" value="NZ_BAABJF010000021.1"/>
</dbReference>
<dbReference type="GO" id="GO:0003860">
    <property type="term" value="F:3-hydroxyisobutyryl-CoA hydrolase activity"/>
    <property type="evidence" value="ECO:0007669"/>
    <property type="project" value="UniProtKB-EC"/>
</dbReference>
<dbReference type="PANTHER" id="PTHR43176">
    <property type="entry name" value="3-HYDROXYISOBUTYRYL-COA HYDROLASE-RELATED"/>
    <property type="match status" value="1"/>
</dbReference>
<dbReference type="Pfam" id="PF16113">
    <property type="entry name" value="ECH_2"/>
    <property type="match status" value="1"/>
</dbReference>
<dbReference type="NCBIfam" id="NF004127">
    <property type="entry name" value="PRK05617.1"/>
    <property type="match status" value="1"/>
</dbReference>
<feature type="domain" description="Enoyl-CoA hydratase/isomerase" evidence="4">
    <location>
        <begin position="21"/>
        <end position="353"/>
    </location>
</feature>
<comment type="catalytic activity">
    <reaction evidence="1">
        <text>3-hydroxy-2-methylpropanoyl-CoA + H2O = 3-hydroxy-2-methylpropanoate + CoA + H(+)</text>
        <dbReference type="Rhea" id="RHEA:20888"/>
        <dbReference type="ChEBI" id="CHEBI:11805"/>
        <dbReference type="ChEBI" id="CHEBI:15377"/>
        <dbReference type="ChEBI" id="CHEBI:15378"/>
        <dbReference type="ChEBI" id="CHEBI:57287"/>
        <dbReference type="ChEBI" id="CHEBI:57340"/>
        <dbReference type="EC" id="3.1.2.4"/>
    </reaction>
</comment>
<dbReference type="EC" id="3.1.2.4" evidence="2"/>
<dbReference type="GO" id="GO:0006574">
    <property type="term" value="P:L-valine catabolic process"/>
    <property type="evidence" value="ECO:0007669"/>
    <property type="project" value="TreeGrafter"/>
</dbReference>
<evidence type="ECO:0000256" key="3">
    <source>
        <dbReference type="ARBA" id="ARBA00022801"/>
    </source>
</evidence>
<comment type="caution">
    <text evidence="5">The sequence shown here is derived from an EMBL/GenBank/DDBJ whole genome shotgun (WGS) entry which is preliminary data.</text>
</comment>
<protein>
    <recommendedName>
        <fullName evidence="2">3-hydroxyisobutyryl-CoA hydrolase</fullName>
        <ecNumber evidence="2">3.1.2.4</ecNumber>
    </recommendedName>
</protein>
<dbReference type="GO" id="GO:0005829">
    <property type="term" value="C:cytosol"/>
    <property type="evidence" value="ECO:0007669"/>
    <property type="project" value="TreeGrafter"/>
</dbReference>
<dbReference type="InterPro" id="IPR029045">
    <property type="entry name" value="ClpP/crotonase-like_dom_sf"/>
</dbReference>
<accession>A0A917CYZ7</accession>
<dbReference type="AlphaFoldDB" id="A0A917CYZ7"/>
<dbReference type="CDD" id="cd06558">
    <property type="entry name" value="crotonase-like"/>
    <property type="match status" value="1"/>
</dbReference>
<organism evidence="5 6">
    <name type="scientific">Marinicella pacifica</name>
    <dbReference type="NCBI Taxonomy" id="1171543"/>
    <lineage>
        <taxon>Bacteria</taxon>
        <taxon>Pseudomonadati</taxon>
        <taxon>Pseudomonadota</taxon>
        <taxon>Gammaproteobacteria</taxon>
        <taxon>Lysobacterales</taxon>
        <taxon>Marinicellaceae</taxon>
        <taxon>Marinicella</taxon>
    </lineage>
</organism>
<evidence type="ECO:0000259" key="4">
    <source>
        <dbReference type="Pfam" id="PF16113"/>
    </source>
</evidence>
<keyword evidence="3" id="KW-0378">Hydrolase</keyword>
<dbReference type="Proteomes" id="UP000605253">
    <property type="component" value="Unassembled WGS sequence"/>
</dbReference>
<reference evidence="5" key="2">
    <citation type="submission" date="2020-09" db="EMBL/GenBank/DDBJ databases">
        <authorList>
            <person name="Sun Q."/>
            <person name="Zhou Y."/>
        </authorList>
    </citation>
    <scope>NUCLEOTIDE SEQUENCE</scope>
    <source>
        <strain evidence="5">CGMCC 1.12181</strain>
    </source>
</reference>
<dbReference type="PANTHER" id="PTHR43176:SF3">
    <property type="entry name" value="3-HYDROXYISOBUTYRYL-COA HYDROLASE, MITOCHONDRIAL"/>
    <property type="match status" value="1"/>
</dbReference>
<proteinExistence type="predicted"/>
<dbReference type="SUPFAM" id="SSF52096">
    <property type="entry name" value="ClpP/crotonase"/>
    <property type="match status" value="1"/>
</dbReference>
<evidence type="ECO:0000313" key="6">
    <source>
        <dbReference type="Proteomes" id="UP000605253"/>
    </source>
</evidence>
<dbReference type="EMBL" id="BMEO01000017">
    <property type="protein sequence ID" value="GGG02591.1"/>
    <property type="molecule type" value="Genomic_DNA"/>
</dbReference>
<gene>
    <name evidence="5" type="ORF">GCM10011365_24730</name>
</gene>
<dbReference type="InterPro" id="IPR045004">
    <property type="entry name" value="ECH_dom"/>
</dbReference>